<evidence type="ECO:0000256" key="2">
    <source>
        <dbReference type="SAM" id="Phobius"/>
    </source>
</evidence>
<evidence type="ECO:0000313" key="4">
    <source>
        <dbReference type="EMBL" id="KAK2894381.1"/>
    </source>
</evidence>
<sequence>MDEMMEDGREEQPICVSVLVFFCKGLIEAILLLIFTWMFLQVLISKHLEAHLQILLAVGLAVLCFCLVIGCIVCCWHHKPRPSDDKEAGLALPPLPADHVTVTLSPSPSINTLPIKQQYEELDGDVLDYPSFNSSSTPSEDDLSLPSYPPKSRFNLRRLSSPAVPYKPSKPVRNRSSLPTIPKLGLVGKSNRVIDHNGNGSFSESARLNADNARHYGSGSRKPTPSLHFTLLFSPTQGKLTLTVLGLYRGSRKLSGTMVRACLPPLCPTPLQSAQTRRHSLGPEAPAQVFQLQVRSEEELQSCTLRLTVSSRDFSGLRETAVGELEMACAEMHWEPDCTIAFNRQLNPTRRRLRKSQSSQDAVGDVGASACPVRFLGQILILLQYQPLAHRMKVMVRKAENLPKLTRMPGTPDHYVVINLRQDGKVISAKETKGASGTNAVWNAPFLFDLPTGDISGLPLLLELIVMQGRLYTKSCILGRVLIGYGGSEAGNQHWMTQSFFISRVLIRLADRCGCFKTSVSHPSCASDSRGSDPAKRILGAVRGQEVT</sequence>
<dbReference type="GO" id="GO:0030424">
    <property type="term" value="C:axon"/>
    <property type="evidence" value="ECO:0007669"/>
    <property type="project" value="TreeGrafter"/>
</dbReference>
<keyword evidence="2" id="KW-1133">Transmembrane helix</keyword>
<dbReference type="SUPFAM" id="SSF49562">
    <property type="entry name" value="C2 domain (Calcium/lipid-binding domain, CaLB)"/>
    <property type="match status" value="1"/>
</dbReference>
<dbReference type="GO" id="GO:0001786">
    <property type="term" value="F:phosphatidylserine binding"/>
    <property type="evidence" value="ECO:0007669"/>
    <property type="project" value="TreeGrafter"/>
</dbReference>
<evidence type="ECO:0000313" key="5">
    <source>
        <dbReference type="Proteomes" id="UP001187343"/>
    </source>
</evidence>
<dbReference type="GO" id="GO:0070382">
    <property type="term" value="C:exocytic vesicle"/>
    <property type="evidence" value="ECO:0007669"/>
    <property type="project" value="TreeGrafter"/>
</dbReference>
<comment type="similarity">
    <text evidence="1">Belongs to the synaptotagmin family.</text>
</comment>
<dbReference type="Pfam" id="PF00168">
    <property type="entry name" value="C2"/>
    <property type="match status" value="1"/>
</dbReference>
<feature type="transmembrane region" description="Helical" evidence="2">
    <location>
        <begin position="52"/>
        <end position="76"/>
    </location>
</feature>
<evidence type="ECO:0000256" key="1">
    <source>
        <dbReference type="ARBA" id="ARBA00006996"/>
    </source>
</evidence>
<dbReference type="GO" id="GO:0000149">
    <property type="term" value="F:SNARE binding"/>
    <property type="evidence" value="ECO:0007669"/>
    <property type="project" value="TreeGrafter"/>
</dbReference>
<dbReference type="PROSITE" id="PS50004">
    <property type="entry name" value="C2"/>
    <property type="match status" value="1"/>
</dbReference>
<dbReference type="PANTHER" id="PTHR10024">
    <property type="entry name" value="SYNAPTOTAGMIN"/>
    <property type="match status" value="1"/>
</dbReference>
<dbReference type="Gene3D" id="2.60.40.150">
    <property type="entry name" value="C2 domain"/>
    <property type="match status" value="1"/>
</dbReference>
<dbReference type="GO" id="GO:0030276">
    <property type="term" value="F:clathrin binding"/>
    <property type="evidence" value="ECO:0007669"/>
    <property type="project" value="TreeGrafter"/>
</dbReference>
<dbReference type="GO" id="GO:0005886">
    <property type="term" value="C:plasma membrane"/>
    <property type="evidence" value="ECO:0007669"/>
    <property type="project" value="TreeGrafter"/>
</dbReference>
<reference evidence="4" key="1">
    <citation type="submission" date="2023-08" db="EMBL/GenBank/DDBJ databases">
        <title>Chromosome-level Genome Assembly of mud carp (Cirrhinus molitorella).</title>
        <authorList>
            <person name="Liu H."/>
        </authorList>
    </citation>
    <scope>NUCLEOTIDE SEQUENCE</scope>
    <source>
        <strain evidence="4">Prfri</strain>
        <tissue evidence="4">Muscle</tissue>
    </source>
</reference>
<organism evidence="4 5">
    <name type="scientific">Cirrhinus molitorella</name>
    <name type="common">mud carp</name>
    <dbReference type="NCBI Taxonomy" id="172907"/>
    <lineage>
        <taxon>Eukaryota</taxon>
        <taxon>Metazoa</taxon>
        <taxon>Chordata</taxon>
        <taxon>Craniata</taxon>
        <taxon>Vertebrata</taxon>
        <taxon>Euteleostomi</taxon>
        <taxon>Actinopterygii</taxon>
        <taxon>Neopterygii</taxon>
        <taxon>Teleostei</taxon>
        <taxon>Ostariophysi</taxon>
        <taxon>Cypriniformes</taxon>
        <taxon>Cyprinidae</taxon>
        <taxon>Labeoninae</taxon>
        <taxon>Labeonini</taxon>
        <taxon>Cirrhinus</taxon>
    </lineage>
</organism>
<gene>
    <name evidence="4" type="ORF">Q8A67_011610</name>
</gene>
<keyword evidence="5" id="KW-1185">Reference proteome</keyword>
<comment type="caution">
    <text evidence="4">The sequence shown here is derived from an EMBL/GenBank/DDBJ whole genome shotgun (WGS) entry which is preliminary data.</text>
</comment>
<proteinExistence type="inferred from homology"/>
<evidence type="ECO:0000259" key="3">
    <source>
        <dbReference type="PROSITE" id="PS50004"/>
    </source>
</evidence>
<dbReference type="GO" id="GO:0006906">
    <property type="term" value="P:vesicle fusion"/>
    <property type="evidence" value="ECO:0007669"/>
    <property type="project" value="TreeGrafter"/>
</dbReference>
<feature type="domain" description="C2" evidence="3">
    <location>
        <begin position="375"/>
        <end position="500"/>
    </location>
</feature>
<dbReference type="Proteomes" id="UP001187343">
    <property type="component" value="Unassembled WGS sequence"/>
</dbReference>
<dbReference type="SMART" id="SM00239">
    <property type="entry name" value="C2"/>
    <property type="match status" value="1"/>
</dbReference>
<feature type="transmembrane region" description="Helical" evidence="2">
    <location>
        <begin position="14"/>
        <end position="40"/>
    </location>
</feature>
<protein>
    <recommendedName>
        <fullName evidence="3">C2 domain-containing protein</fullName>
    </recommendedName>
</protein>
<dbReference type="GO" id="GO:0048791">
    <property type="term" value="P:calcium ion-regulated exocytosis of neurotransmitter"/>
    <property type="evidence" value="ECO:0007669"/>
    <property type="project" value="TreeGrafter"/>
</dbReference>
<dbReference type="InterPro" id="IPR035892">
    <property type="entry name" value="C2_domain_sf"/>
</dbReference>
<dbReference type="AlphaFoldDB" id="A0AA88TPU2"/>
<dbReference type="InterPro" id="IPR000008">
    <property type="entry name" value="C2_dom"/>
</dbReference>
<keyword evidence="2" id="KW-0812">Transmembrane</keyword>
<name>A0AA88TPU2_9TELE</name>
<dbReference type="EMBL" id="JAUYZG010000011">
    <property type="protein sequence ID" value="KAK2894381.1"/>
    <property type="molecule type" value="Genomic_DNA"/>
</dbReference>
<accession>A0AA88TPU2</accession>
<keyword evidence="2" id="KW-0472">Membrane</keyword>
<dbReference type="GO" id="GO:0098793">
    <property type="term" value="C:presynapse"/>
    <property type="evidence" value="ECO:0007669"/>
    <property type="project" value="GOC"/>
</dbReference>
<dbReference type="GO" id="GO:0005544">
    <property type="term" value="F:calcium-dependent phospholipid binding"/>
    <property type="evidence" value="ECO:0007669"/>
    <property type="project" value="TreeGrafter"/>
</dbReference>
<dbReference type="GO" id="GO:0005509">
    <property type="term" value="F:calcium ion binding"/>
    <property type="evidence" value="ECO:0007669"/>
    <property type="project" value="TreeGrafter"/>
</dbReference>
<dbReference type="PANTHER" id="PTHR10024:SF351">
    <property type="entry name" value="SYNAPTOTAGMIN-4-LIKE"/>
    <property type="match status" value="1"/>
</dbReference>